<comment type="caution">
    <text evidence="4">The sequence shown here is derived from an EMBL/GenBank/DDBJ whole genome shotgun (WGS) entry which is preliminary data.</text>
</comment>
<keyword evidence="2 4" id="KW-0012">Acyltransferase</keyword>
<dbReference type="PANTHER" id="PTHR43877:SF2">
    <property type="entry name" value="AMINOALKYLPHOSPHONATE N-ACETYLTRANSFERASE-RELATED"/>
    <property type="match status" value="1"/>
</dbReference>
<keyword evidence="5" id="KW-1185">Reference proteome</keyword>
<dbReference type="PROSITE" id="PS51186">
    <property type="entry name" value="GNAT"/>
    <property type="match status" value="1"/>
</dbReference>
<dbReference type="RefSeq" id="WP_301140543.1">
    <property type="nucleotide sequence ID" value="NZ_JAUHQA010000001.1"/>
</dbReference>
<dbReference type="Pfam" id="PF00583">
    <property type="entry name" value="Acetyltransf_1"/>
    <property type="match status" value="1"/>
</dbReference>
<evidence type="ECO:0000313" key="5">
    <source>
        <dbReference type="Proteomes" id="UP001172708"/>
    </source>
</evidence>
<dbReference type="PANTHER" id="PTHR43877">
    <property type="entry name" value="AMINOALKYLPHOSPHONATE N-ACETYLTRANSFERASE-RELATED-RELATED"/>
    <property type="match status" value="1"/>
</dbReference>
<organism evidence="4 5">
    <name type="scientific">Demequina muriae</name>
    <dbReference type="NCBI Taxonomy" id="3051664"/>
    <lineage>
        <taxon>Bacteria</taxon>
        <taxon>Bacillati</taxon>
        <taxon>Actinomycetota</taxon>
        <taxon>Actinomycetes</taxon>
        <taxon>Micrococcales</taxon>
        <taxon>Demequinaceae</taxon>
        <taxon>Demequina</taxon>
    </lineage>
</organism>
<dbReference type="InterPro" id="IPR016890">
    <property type="entry name" value="UCP028520"/>
</dbReference>
<dbReference type="SUPFAM" id="SSF55729">
    <property type="entry name" value="Acyl-CoA N-acyltransferases (Nat)"/>
    <property type="match status" value="1"/>
</dbReference>
<dbReference type="Gene3D" id="3.40.630.30">
    <property type="match status" value="1"/>
</dbReference>
<reference evidence="4" key="1">
    <citation type="submission" date="2023-06" db="EMBL/GenBank/DDBJ databases">
        <title>Egi l300058.</title>
        <authorList>
            <person name="Gao L."/>
            <person name="Fang B.-Z."/>
            <person name="Li W.-J."/>
        </authorList>
    </citation>
    <scope>NUCLEOTIDE SEQUENCE</scope>
    <source>
        <strain evidence="4">EGI L300058</strain>
    </source>
</reference>
<name>A0ABT8GDA3_9MICO</name>
<dbReference type="CDD" id="cd04301">
    <property type="entry name" value="NAT_SF"/>
    <property type="match status" value="1"/>
</dbReference>
<dbReference type="InterPro" id="IPR000182">
    <property type="entry name" value="GNAT_dom"/>
</dbReference>
<evidence type="ECO:0000256" key="1">
    <source>
        <dbReference type="ARBA" id="ARBA00022679"/>
    </source>
</evidence>
<dbReference type="InterPro" id="IPR016181">
    <property type="entry name" value="Acyl_CoA_acyltransferase"/>
</dbReference>
<evidence type="ECO:0000313" key="4">
    <source>
        <dbReference type="EMBL" id="MDN4479410.1"/>
    </source>
</evidence>
<feature type="domain" description="N-acetyltransferase" evidence="3">
    <location>
        <begin position="4"/>
        <end position="166"/>
    </location>
</feature>
<evidence type="ECO:0000256" key="2">
    <source>
        <dbReference type="ARBA" id="ARBA00023315"/>
    </source>
</evidence>
<dbReference type="InterPro" id="IPR050832">
    <property type="entry name" value="Bact_Acetyltransf"/>
</dbReference>
<evidence type="ECO:0000259" key="3">
    <source>
        <dbReference type="PROSITE" id="PS51186"/>
    </source>
</evidence>
<dbReference type="EC" id="2.3.1.-" evidence="4"/>
<dbReference type="Proteomes" id="UP001172708">
    <property type="component" value="Unassembled WGS sequence"/>
</dbReference>
<keyword evidence="1 4" id="KW-0808">Transferase</keyword>
<dbReference type="PIRSF" id="PIRSF028520">
    <property type="entry name" value="UCP028520"/>
    <property type="match status" value="1"/>
</dbReference>
<proteinExistence type="predicted"/>
<gene>
    <name evidence="4" type="ORF">QQX02_00550</name>
</gene>
<protein>
    <submittedName>
        <fullName evidence="4">GNAT family N-acetyltransferase</fullName>
        <ecNumber evidence="4">2.3.1.-</ecNumber>
    </submittedName>
</protein>
<accession>A0ABT8GDA3</accession>
<dbReference type="GO" id="GO:0016746">
    <property type="term" value="F:acyltransferase activity"/>
    <property type="evidence" value="ECO:0007669"/>
    <property type="project" value="UniProtKB-KW"/>
</dbReference>
<sequence length="166" mass="18536">MQNLRMRVMRESDLPAVLALNTAAVPAVTLLSDEELRELIDWCDVSLVALNRTGEVIAFLLSLGHGTPYASENYRWFEDRGVRHQYIDRIVVAATARGTGVGHALYESVFERARERGATEVTAEVNLDPPNPRSMDFHERMGFRQLGEQTTKGGAIRVALLSRPVD</sequence>
<dbReference type="EMBL" id="JAUHQA010000001">
    <property type="protein sequence ID" value="MDN4479410.1"/>
    <property type="molecule type" value="Genomic_DNA"/>
</dbReference>